<dbReference type="InterPro" id="IPR011990">
    <property type="entry name" value="TPR-like_helical_dom_sf"/>
</dbReference>
<evidence type="ECO:0000313" key="3">
    <source>
        <dbReference type="Proteomes" id="UP000787625"/>
    </source>
</evidence>
<dbReference type="PROSITE" id="PS51257">
    <property type="entry name" value="PROKAR_LIPOPROTEIN"/>
    <property type="match status" value="1"/>
</dbReference>
<sequence length="583" mass="65667">MKINKYVLGLVAGASLLTVSCSDFLDTAPDTRTEINTVESVRQLLATAYTQFNYGLIAELSSDNVVDNNAPHVSNMTKNTVYYTLNAADRMSDELFAFEPVVTNSGNDTPNNIWMGFYNAIATVNHALENLDRIETEQTLSASDRALASACRGEAYLSRAYHHFILVNMFSQAYRSDELSMSDVGIPYVTVPEKDLLQHYDRGTVTETYRMIEQDLQEGLKRVNDSYYQVPKYHFNRNAAYAFAARFYLFKHEYDSVIKYANLVLGDTPGEVSGLLRDYTQFKDRNLVDDAINVWIDNDSPANLLLMPTYSAAMRYFRSGYRYALNHEAAAGSLNGFGPSWLLNIHPTFMGAGLLVNGIQDYGLMSLKLGEKFRIMNKVANTGYAIIVRMEFTTDLLLLERAEAYIMKFDLASALADLHAWDQNLQNGPVDNSAYFVELTNEAILSFYASDNENAASSLLDYSHVPDMIPGQVIYSGDMEAYMNCLMHFRRLETIHTGMRFFDLKRLGIEYSHEIGKAQGVMEPERVEFLSWNDPRRALEVPQESIIMGLEPSRQAPSTDVSSSSSVVKMDDLEGIEVVDKNK</sequence>
<feature type="domain" description="SusD-like N-terminal" evidence="1">
    <location>
        <begin position="23"/>
        <end position="249"/>
    </location>
</feature>
<comment type="caution">
    <text evidence="2">The sequence shown here is derived from an EMBL/GenBank/DDBJ whole genome shotgun (WGS) entry which is preliminary data.</text>
</comment>
<gene>
    <name evidence="2" type="ORF">IAA93_02145</name>
</gene>
<evidence type="ECO:0000259" key="1">
    <source>
        <dbReference type="Pfam" id="PF14322"/>
    </source>
</evidence>
<accession>A0A9D2UHK8</accession>
<reference evidence="2" key="1">
    <citation type="journal article" date="2021" name="PeerJ">
        <title>Extensive microbial diversity within the chicken gut microbiome revealed by metagenomics and culture.</title>
        <authorList>
            <person name="Gilroy R."/>
            <person name="Ravi A."/>
            <person name="Getino M."/>
            <person name="Pursley I."/>
            <person name="Horton D.L."/>
            <person name="Alikhan N.F."/>
            <person name="Baker D."/>
            <person name="Gharbi K."/>
            <person name="Hall N."/>
            <person name="Watson M."/>
            <person name="Adriaenssens E.M."/>
            <person name="Foster-Nyarko E."/>
            <person name="Jarju S."/>
            <person name="Secka A."/>
            <person name="Antonio M."/>
            <person name="Oren A."/>
            <person name="Chaudhuri R.R."/>
            <person name="La Ragione R."/>
            <person name="Hildebrand F."/>
            <person name="Pallen M.J."/>
        </authorList>
    </citation>
    <scope>NUCLEOTIDE SEQUENCE</scope>
    <source>
        <strain evidence="2">MalCec1-1739</strain>
    </source>
</reference>
<evidence type="ECO:0000313" key="2">
    <source>
        <dbReference type="EMBL" id="HJD52516.1"/>
    </source>
</evidence>
<dbReference type="SUPFAM" id="SSF48452">
    <property type="entry name" value="TPR-like"/>
    <property type="match status" value="1"/>
</dbReference>
<proteinExistence type="predicted"/>
<reference evidence="2" key="2">
    <citation type="submission" date="2021-04" db="EMBL/GenBank/DDBJ databases">
        <authorList>
            <person name="Gilroy R."/>
        </authorList>
    </citation>
    <scope>NUCLEOTIDE SEQUENCE</scope>
    <source>
        <strain evidence="2">MalCec1-1739</strain>
    </source>
</reference>
<dbReference type="AlphaFoldDB" id="A0A9D2UHK8"/>
<dbReference type="InterPro" id="IPR033985">
    <property type="entry name" value="SusD-like_N"/>
</dbReference>
<dbReference type="EMBL" id="DWUP01000043">
    <property type="protein sequence ID" value="HJD52516.1"/>
    <property type="molecule type" value="Genomic_DNA"/>
</dbReference>
<dbReference type="Proteomes" id="UP000787625">
    <property type="component" value="Unassembled WGS sequence"/>
</dbReference>
<protein>
    <submittedName>
        <fullName evidence="2">RagB/SusD family nutrient uptake outer membrane protein</fullName>
    </submittedName>
</protein>
<name>A0A9D2UHK8_9BACT</name>
<dbReference type="Gene3D" id="1.25.40.390">
    <property type="match status" value="2"/>
</dbReference>
<dbReference type="Pfam" id="PF14322">
    <property type="entry name" value="SusD-like_3"/>
    <property type="match status" value="1"/>
</dbReference>
<organism evidence="2 3">
    <name type="scientific">Candidatus Avibacteroides avistercoris</name>
    <dbReference type="NCBI Taxonomy" id="2840690"/>
    <lineage>
        <taxon>Bacteria</taxon>
        <taxon>Pseudomonadati</taxon>
        <taxon>Bacteroidota</taxon>
        <taxon>Bacteroidia</taxon>
        <taxon>Bacteroidales</taxon>
        <taxon>Bacteroidaceae</taxon>
        <taxon>Bacteroidaceae incertae sedis</taxon>
        <taxon>Candidatus Avibacteroides</taxon>
    </lineage>
</organism>